<dbReference type="EMBL" id="JAVXUP010001709">
    <property type="protein sequence ID" value="KAK3008873.1"/>
    <property type="molecule type" value="Genomic_DNA"/>
</dbReference>
<dbReference type="AlphaFoldDB" id="A0AA88VIV3"/>
<dbReference type="Proteomes" id="UP001188597">
    <property type="component" value="Unassembled WGS sequence"/>
</dbReference>
<keyword evidence="2" id="KW-1185">Reference proteome</keyword>
<evidence type="ECO:0000313" key="1">
    <source>
        <dbReference type="EMBL" id="KAK3008873.1"/>
    </source>
</evidence>
<protein>
    <submittedName>
        <fullName evidence="1">Uncharacterized protein</fullName>
    </submittedName>
</protein>
<proteinExistence type="predicted"/>
<gene>
    <name evidence="1" type="ORF">RJ639_014829</name>
</gene>
<reference evidence="1" key="1">
    <citation type="submission" date="2022-12" db="EMBL/GenBank/DDBJ databases">
        <title>Draft genome assemblies for two species of Escallonia (Escalloniales).</title>
        <authorList>
            <person name="Chanderbali A."/>
            <person name="Dervinis C."/>
            <person name="Anghel I."/>
            <person name="Soltis D."/>
            <person name="Soltis P."/>
            <person name="Zapata F."/>
        </authorList>
    </citation>
    <scope>NUCLEOTIDE SEQUENCE</scope>
    <source>
        <strain evidence="1">UCBG64.0493</strain>
        <tissue evidence="1">Leaf</tissue>
    </source>
</reference>
<accession>A0AA88VIV3</accession>
<name>A0AA88VIV3_9ASTE</name>
<organism evidence="1 2">
    <name type="scientific">Escallonia herrerae</name>
    <dbReference type="NCBI Taxonomy" id="1293975"/>
    <lineage>
        <taxon>Eukaryota</taxon>
        <taxon>Viridiplantae</taxon>
        <taxon>Streptophyta</taxon>
        <taxon>Embryophyta</taxon>
        <taxon>Tracheophyta</taxon>
        <taxon>Spermatophyta</taxon>
        <taxon>Magnoliopsida</taxon>
        <taxon>eudicotyledons</taxon>
        <taxon>Gunneridae</taxon>
        <taxon>Pentapetalae</taxon>
        <taxon>asterids</taxon>
        <taxon>campanulids</taxon>
        <taxon>Escalloniales</taxon>
        <taxon>Escalloniaceae</taxon>
        <taxon>Escallonia</taxon>
    </lineage>
</organism>
<evidence type="ECO:0000313" key="2">
    <source>
        <dbReference type="Proteomes" id="UP001188597"/>
    </source>
</evidence>
<comment type="caution">
    <text evidence="1">The sequence shown here is derived from an EMBL/GenBank/DDBJ whole genome shotgun (WGS) entry which is preliminary data.</text>
</comment>
<sequence>MCETEGDKRPIMKEVKEELEGRTDYKHYDSWGGIGHNLLNVDERETLLIEPSNYYGSSQPIAFDSMMNDMILPQMDGANSIFSAYCMATFGSKTRVSSNFSSSSSFALIGTRILALIEVRKQ</sequence>